<reference evidence="2 3" key="1">
    <citation type="submission" date="2021-04" db="EMBL/GenBank/DDBJ databases">
        <authorList>
            <person name="Ivanova A."/>
        </authorList>
    </citation>
    <scope>NUCLEOTIDE SEQUENCE [LARGE SCALE GENOMIC DNA]</scope>
    <source>
        <strain evidence="2 3">G18</strain>
    </source>
</reference>
<evidence type="ECO:0000313" key="3">
    <source>
        <dbReference type="Proteomes" id="UP000676565"/>
    </source>
</evidence>
<dbReference type="PRINTS" id="PR00111">
    <property type="entry name" value="ABHYDROLASE"/>
</dbReference>
<dbReference type="PANTHER" id="PTHR43433">
    <property type="entry name" value="HYDROLASE, ALPHA/BETA FOLD FAMILY PROTEIN"/>
    <property type="match status" value="1"/>
</dbReference>
<comment type="caution">
    <text evidence="2">The sequence shown here is derived from an EMBL/GenBank/DDBJ whole genome shotgun (WGS) entry which is preliminary data.</text>
</comment>
<keyword evidence="2" id="KW-0378">Hydrolase</keyword>
<evidence type="ECO:0000259" key="1">
    <source>
        <dbReference type="Pfam" id="PF12697"/>
    </source>
</evidence>
<dbReference type="InterPro" id="IPR029058">
    <property type="entry name" value="AB_hydrolase_fold"/>
</dbReference>
<organism evidence="2 3">
    <name type="scientific">Gemmata palustris</name>
    <dbReference type="NCBI Taxonomy" id="2822762"/>
    <lineage>
        <taxon>Bacteria</taxon>
        <taxon>Pseudomonadati</taxon>
        <taxon>Planctomycetota</taxon>
        <taxon>Planctomycetia</taxon>
        <taxon>Gemmatales</taxon>
        <taxon>Gemmataceae</taxon>
        <taxon>Gemmata</taxon>
    </lineage>
</organism>
<dbReference type="Proteomes" id="UP000676565">
    <property type="component" value="Unassembled WGS sequence"/>
</dbReference>
<name>A0ABS5BUZ1_9BACT</name>
<dbReference type="RefSeq" id="WP_210656537.1">
    <property type="nucleotide sequence ID" value="NZ_JAGKQQ010000001.1"/>
</dbReference>
<dbReference type="EMBL" id="JAGKQQ010000001">
    <property type="protein sequence ID" value="MBP3957465.1"/>
    <property type="molecule type" value="Genomic_DNA"/>
</dbReference>
<dbReference type="GO" id="GO:0016787">
    <property type="term" value="F:hydrolase activity"/>
    <property type="evidence" value="ECO:0007669"/>
    <property type="project" value="UniProtKB-KW"/>
</dbReference>
<protein>
    <submittedName>
        <fullName evidence="2">Alpha/beta hydrolase</fullName>
    </submittedName>
</protein>
<sequence>MPEVEVNGTRLFYQQSGEGPDVVLVHAVTSNQAVWVFSGLVEALAADFRVTAYDMRGHGASARPATGYTSAVMAEDFRQLHATLGLKPALLVGHSFGGVVSMHAAVVAPECVAGVLLSDSFFPGLKHVEPNFGKMSIWVDLRETFARVGVELGDTVDFTRLFRETAALTPDKMKELEDIYGAFGRGWLRQLPRLAETTCGDEVLAEAGLTESVLAGIAQPVVALYDEFSPFLATCRWLEQHLARCSAEIIPAAKHLAMLDNTAGFTDAVKRHLTRLSQ</sequence>
<accession>A0ABS5BUZ1</accession>
<dbReference type="Pfam" id="PF12697">
    <property type="entry name" value="Abhydrolase_6"/>
    <property type="match status" value="1"/>
</dbReference>
<dbReference type="InterPro" id="IPR050471">
    <property type="entry name" value="AB_hydrolase"/>
</dbReference>
<dbReference type="PANTHER" id="PTHR43433:SF5">
    <property type="entry name" value="AB HYDROLASE-1 DOMAIN-CONTAINING PROTEIN"/>
    <property type="match status" value="1"/>
</dbReference>
<feature type="domain" description="AB hydrolase-1" evidence="1">
    <location>
        <begin position="22"/>
        <end position="266"/>
    </location>
</feature>
<evidence type="ECO:0000313" key="2">
    <source>
        <dbReference type="EMBL" id="MBP3957465.1"/>
    </source>
</evidence>
<keyword evidence="3" id="KW-1185">Reference proteome</keyword>
<dbReference type="InterPro" id="IPR000073">
    <property type="entry name" value="AB_hydrolase_1"/>
</dbReference>
<dbReference type="Gene3D" id="3.40.50.1820">
    <property type="entry name" value="alpha/beta hydrolase"/>
    <property type="match status" value="1"/>
</dbReference>
<dbReference type="SUPFAM" id="SSF53474">
    <property type="entry name" value="alpha/beta-Hydrolases"/>
    <property type="match status" value="1"/>
</dbReference>
<gene>
    <name evidence="2" type="ORF">J8F10_19635</name>
</gene>
<proteinExistence type="predicted"/>